<dbReference type="SUPFAM" id="SSF53649">
    <property type="entry name" value="Alkaline phosphatase-like"/>
    <property type="match status" value="1"/>
</dbReference>
<evidence type="ECO:0000313" key="1">
    <source>
        <dbReference type="EMBL" id="MFD1263842.1"/>
    </source>
</evidence>
<proteinExistence type="predicted"/>
<dbReference type="Proteomes" id="UP001597158">
    <property type="component" value="Unassembled WGS sequence"/>
</dbReference>
<sequence>MPLPTAAVLPDYGDEGLYGFAAGLRTWLHDLRAGWHHGGVEPGASSTVVVIVIDGLGDGFLNTVGAGSTLLAYRRGSMSSVFPSTTASALTTLLTGVAPAVHGLNGWFIHDRRFGGVIAPLPLLHRGGPEISAFRLLPRLCPVAPMWHHACRPVNLVSPAEIAYSRFSLHHGRGAHIEPYDGIEDFGQRIIDMVDALASSGGLVHAYYPGFDALSHLHGCRSAHVQACFWRLDALFASLLDRLSGRGVHLVVTADHGFIDAPAAGRVDIEPGSESAAMLAAPLFGERRLAFCKVREGAGDEFEAWAGTALAGKAVAIRAHDCLAAGLLGPGEAHSRLLERVGTHVLLMEPGCTIVDQVEGETPYALIGVHGGLTVDEMRVPRIVTCT</sequence>
<accession>A0ABW3WFT5</accession>
<dbReference type="InterPro" id="IPR017850">
    <property type="entry name" value="Alkaline_phosphatase_core_sf"/>
</dbReference>
<dbReference type="PANTHER" id="PTHR10151:SF120">
    <property type="entry name" value="BIS(5'-ADENOSYL)-TRIPHOSPHATASE"/>
    <property type="match status" value="1"/>
</dbReference>
<dbReference type="EMBL" id="JBHTMC010000020">
    <property type="protein sequence ID" value="MFD1263842.1"/>
    <property type="molecule type" value="Genomic_DNA"/>
</dbReference>
<dbReference type="Gene3D" id="3.40.720.10">
    <property type="entry name" value="Alkaline Phosphatase, subunit A"/>
    <property type="match status" value="1"/>
</dbReference>
<dbReference type="Pfam" id="PF01663">
    <property type="entry name" value="Phosphodiest"/>
    <property type="match status" value="2"/>
</dbReference>
<name>A0ABW3WFT5_9RHOO</name>
<evidence type="ECO:0000313" key="2">
    <source>
        <dbReference type="Proteomes" id="UP001597158"/>
    </source>
</evidence>
<dbReference type="RefSeq" id="WP_277832697.1">
    <property type="nucleotide sequence ID" value="NZ_JARQZE010000005.1"/>
</dbReference>
<protein>
    <submittedName>
        <fullName evidence="1">Alkaline phosphatase family protein</fullName>
    </submittedName>
</protein>
<dbReference type="PANTHER" id="PTHR10151">
    <property type="entry name" value="ECTONUCLEOTIDE PYROPHOSPHATASE/PHOSPHODIESTERASE"/>
    <property type="match status" value="1"/>
</dbReference>
<gene>
    <name evidence="1" type="ORF">ACFQ4M_09615</name>
</gene>
<comment type="caution">
    <text evidence="1">The sequence shown here is derived from an EMBL/GenBank/DDBJ whole genome shotgun (WGS) entry which is preliminary data.</text>
</comment>
<keyword evidence="2" id="KW-1185">Reference proteome</keyword>
<organism evidence="1 2">
    <name type="scientific">Thauera mechernichensis</name>
    <dbReference type="NCBI Taxonomy" id="82788"/>
    <lineage>
        <taxon>Bacteria</taxon>
        <taxon>Pseudomonadati</taxon>
        <taxon>Pseudomonadota</taxon>
        <taxon>Betaproteobacteria</taxon>
        <taxon>Rhodocyclales</taxon>
        <taxon>Zoogloeaceae</taxon>
        <taxon>Thauera</taxon>
    </lineage>
</organism>
<dbReference type="InterPro" id="IPR002591">
    <property type="entry name" value="Phosphodiest/P_Trfase"/>
</dbReference>
<reference evidence="2" key="1">
    <citation type="journal article" date="2019" name="Int. J. Syst. Evol. Microbiol.">
        <title>The Global Catalogue of Microorganisms (GCM) 10K type strain sequencing project: providing services to taxonomists for standard genome sequencing and annotation.</title>
        <authorList>
            <consortium name="The Broad Institute Genomics Platform"/>
            <consortium name="The Broad Institute Genome Sequencing Center for Infectious Disease"/>
            <person name="Wu L."/>
            <person name="Ma J."/>
        </authorList>
    </citation>
    <scope>NUCLEOTIDE SEQUENCE [LARGE SCALE GENOMIC DNA]</scope>
    <source>
        <strain evidence="2">CCUG 48884</strain>
    </source>
</reference>